<reference evidence="3 4" key="1">
    <citation type="submission" date="2016-02" db="EMBL/GenBank/DDBJ databases">
        <title>Comparison of Clostridium stercorarium subspecies using comparative genomics and transcriptomics.</title>
        <authorList>
            <person name="Schellenberg J."/>
            <person name="Thallinger G."/>
            <person name="Levin D.B."/>
            <person name="Zhang X."/>
            <person name="Alvare G."/>
            <person name="Fristensky B."/>
            <person name="Sparling R."/>
        </authorList>
    </citation>
    <scope>NUCLEOTIDE SEQUENCE [LARGE SCALE GENOMIC DNA]</scope>
    <source>
        <strain evidence="3 4">DSM 2910</strain>
    </source>
</reference>
<dbReference type="PROSITE" id="PS51257">
    <property type="entry name" value="PROKAR_LIPOPROTEIN"/>
    <property type="match status" value="1"/>
</dbReference>
<dbReference type="InterPro" id="IPR050490">
    <property type="entry name" value="Bact_solute-bd_prot1"/>
</dbReference>
<evidence type="ECO:0000313" key="3">
    <source>
        <dbReference type="EMBL" id="ANW98091.1"/>
    </source>
</evidence>
<dbReference type="Gene3D" id="3.40.190.10">
    <property type="entry name" value="Periplasmic binding protein-like II"/>
    <property type="match status" value="2"/>
</dbReference>
<dbReference type="PANTHER" id="PTHR43649">
    <property type="entry name" value="ARABINOSE-BINDING PROTEIN-RELATED"/>
    <property type="match status" value="1"/>
</dbReference>
<organism evidence="3 4">
    <name type="scientific">Thermoclostridium stercorarium subsp. thermolacticum DSM 2910</name>
    <dbReference type="NCBI Taxonomy" id="1121336"/>
    <lineage>
        <taxon>Bacteria</taxon>
        <taxon>Bacillati</taxon>
        <taxon>Bacillota</taxon>
        <taxon>Clostridia</taxon>
        <taxon>Eubacteriales</taxon>
        <taxon>Oscillospiraceae</taxon>
        <taxon>Thermoclostridium</taxon>
    </lineage>
</organism>
<evidence type="ECO:0000313" key="4">
    <source>
        <dbReference type="Proteomes" id="UP000092971"/>
    </source>
</evidence>
<evidence type="ECO:0000256" key="1">
    <source>
        <dbReference type="SAM" id="MobiDB-lite"/>
    </source>
</evidence>
<dbReference type="AlphaFoldDB" id="A0A1B1YBF0"/>
<accession>A0A1B1YBF0</accession>
<feature type="signal peptide" evidence="2">
    <location>
        <begin position="1"/>
        <end position="25"/>
    </location>
</feature>
<keyword evidence="2" id="KW-0732">Signal</keyword>
<proteinExistence type="predicted"/>
<dbReference type="Proteomes" id="UP000092971">
    <property type="component" value="Chromosome"/>
</dbReference>
<protein>
    <submittedName>
        <fullName evidence="3">ABC transporter substrate-binding protein</fullName>
    </submittedName>
</protein>
<dbReference type="RefSeq" id="WP_015358366.1">
    <property type="nucleotide sequence ID" value="NZ_CP014672.1"/>
</dbReference>
<dbReference type="SUPFAM" id="SSF53850">
    <property type="entry name" value="Periplasmic binding protein-like II"/>
    <property type="match status" value="1"/>
</dbReference>
<dbReference type="InterPro" id="IPR006059">
    <property type="entry name" value="SBP"/>
</dbReference>
<dbReference type="OrthoDB" id="54751at2"/>
<feature type="compositionally biased region" description="Low complexity" evidence="1">
    <location>
        <begin position="28"/>
        <end position="41"/>
    </location>
</feature>
<sequence>MKRFVSLLLVTLLVLSLTACNTASKQDTAATTPNNQTATENGGTEQKSGLPVLSPDNPVTISVWTMTNYSAPSADNKLSKLLKERLGVTINYEIIPPENADQKIGVLLAGGEYADLMGTTDLNIRLIKGGALIPLDDYLTEDKANLLYEHVKPYWNRLATDAGDGERHIYVLPNYNRYYGEIVGGTHYGASGFWIQKHVLEELGYPSLENMTLERYFQMIEEYMKKYPTIDGMPTIGFELLCAPGREWVLTNPPQYLAGHPNNGGVVVDENNVATIFADKEIAKRYYKFLNQMNAKGLIDKESFTQTNDQYLAKLATGRVLGMYDQRWAFGQAYDSLVAEGKYERTWVPTMPVYEGCTPYYADREVMNINQGYGISVSCKNPDIVVSFLNTMMSEEWQKLFNWGIEGEDYYVDENGRFYRTPEQREQQNDLVWRNKNKLEALYDNMPKIQGTYSDGNADSPGNQPEEFFDSLSDYDKNFLTSYGKKTWREFLNQPPENPIYYPCWNITLPEDAQVVSQQLTDLALQYLPKIIMADPSEFETLWAQYVSEINKVDVKVYEDAINAGIQERIKNWGN</sequence>
<evidence type="ECO:0000256" key="2">
    <source>
        <dbReference type="SAM" id="SignalP"/>
    </source>
</evidence>
<dbReference type="PANTHER" id="PTHR43649:SF12">
    <property type="entry name" value="DIACETYLCHITOBIOSE BINDING PROTEIN DASA"/>
    <property type="match status" value="1"/>
</dbReference>
<dbReference type="Pfam" id="PF01547">
    <property type="entry name" value="SBP_bac_1"/>
    <property type="match status" value="1"/>
</dbReference>
<dbReference type="EMBL" id="CP014672">
    <property type="protein sequence ID" value="ANW98091.1"/>
    <property type="molecule type" value="Genomic_DNA"/>
</dbReference>
<gene>
    <name evidence="3" type="ORF">CSTERTH_03050</name>
</gene>
<feature type="chain" id="PRO_5008532703" evidence="2">
    <location>
        <begin position="26"/>
        <end position="575"/>
    </location>
</feature>
<name>A0A1B1YBF0_THEST</name>
<feature type="region of interest" description="Disordered" evidence="1">
    <location>
        <begin position="24"/>
        <end position="53"/>
    </location>
</feature>